<evidence type="ECO:0000313" key="3">
    <source>
        <dbReference type="EMBL" id="KAL0968792.1"/>
    </source>
</evidence>
<evidence type="ECO:0000313" key="4">
    <source>
        <dbReference type="Proteomes" id="UP001557470"/>
    </source>
</evidence>
<comment type="caution">
    <text evidence="3">The sequence shown here is derived from an EMBL/GenBank/DDBJ whole genome shotgun (WGS) entry which is preliminary data.</text>
</comment>
<sequence>MSEAIHAKPDMYKKVKFNRGEMEEMVVVIHVSADKQIDGDTRTKTHETEDTAADNGPGDQNSEAESSMRRFRVAGVCLGLLCVLLLARTIVLSVYCEFVSYVH</sequence>
<gene>
    <name evidence="3" type="ORF">UPYG_G00271940</name>
</gene>
<protein>
    <submittedName>
        <fullName evidence="3">Uncharacterized protein</fullName>
    </submittedName>
</protein>
<keyword evidence="2" id="KW-0472">Membrane</keyword>
<feature type="region of interest" description="Disordered" evidence="1">
    <location>
        <begin position="38"/>
        <end position="65"/>
    </location>
</feature>
<feature type="transmembrane region" description="Helical" evidence="2">
    <location>
        <begin position="73"/>
        <end position="95"/>
    </location>
</feature>
<organism evidence="3 4">
    <name type="scientific">Umbra pygmaea</name>
    <name type="common">Eastern mudminnow</name>
    <dbReference type="NCBI Taxonomy" id="75934"/>
    <lineage>
        <taxon>Eukaryota</taxon>
        <taxon>Metazoa</taxon>
        <taxon>Chordata</taxon>
        <taxon>Craniata</taxon>
        <taxon>Vertebrata</taxon>
        <taxon>Euteleostomi</taxon>
        <taxon>Actinopterygii</taxon>
        <taxon>Neopterygii</taxon>
        <taxon>Teleostei</taxon>
        <taxon>Protacanthopterygii</taxon>
        <taxon>Esociformes</taxon>
        <taxon>Umbridae</taxon>
        <taxon>Umbra</taxon>
    </lineage>
</organism>
<accession>A0ABD0WAZ7</accession>
<keyword evidence="2" id="KW-0812">Transmembrane</keyword>
<name>A0ABD0WAZ7_UMBPY</name>
<evidence type="ECO:0000256" key="2">
    <source>
        <dbReference type="SAM" id="Phobius"/>
    </source>
</evidence>
<keyword evidence="4" id="KW-1185">Reference proteome</keyword>
<dbReference type="Proteomes" id="UP001557470">
    <property type="component" value="Unassembled WGS sequence"/>
</dbReference>
<reference evidence="3 4" key="1">
    <citation type="submission" date="2024-06" db="EMBL/GenBank/DDBJ databases">
        <authorList>
            <person name="Pan Q."/>
            <person name="Wen M."/>
            <person name="Jouanno E."/>
            <person name="Zahm M."/>
            <person name="Klopp C."/>
            <person name="Cabau C."/>
            <person name="Louis A."/>
            <person name="Berthelot C."/>
            <person name="Parey E."/>
            <person name="Roest Crollius H."/>
            <person name="Montfort J."/>
            <person name="Robinson-Rechavi M."/>
            <person name="Bouchez O."/>
            <person name="Lampietro C."/>
            <person name="Lopez Roques C."/>
            <person name="Donnadieu C."/>
            <person name="Postlethwait J."/>
            <person name="Bobe J."/>
            <person name="Verreycken H."/>
            <person name="Guiguen Y."/>
        </authorList>
    </citation>
    <scope>NUCLEOTIDE SEQUENCE [LARGE SCALE GENOMIC DNA]</scope>
    <source>
        <strain evidence="3">Up_M1</strain>
        <tissue evidence="3">Testis</tissue>
    </source>
</reference>
<evidence type="ECO:0000256" key="1">
    <source>
        <dbReference type="SAM" id="MobiDB-lite"/>
    </source>
</evidence>
<proteinExistence type="predicted"/>
<dbReference type="AlphaFoldDB" id="A0ABD0WAZ7"/>
<dbReference type="EMBL" id="JAGEUA010000008">
    <property type="protein sequence ID" value="KAL0968792.1"/>
    <property type="molecule type" value="Genomic_DNA"/>
</dbReference>
<feature type="compositionally biased region" description="Basic and acidic residues" evidence="1">
    <location>
        <begin position="38"/>
        <end position="49"/>
    </location>
</feature>
<keyword evidence="2" id="KW-1133">Transmembrane helix</keyword>